<dbReference type="Proteomes" id="UP000198838">
    <property type="component" value="Unassembled WGS sequence"/>
</dbReference>
<evidence type="ECO:0000313" key="4">
    <source>
        <dbReference type="EMBL" id="SFA78188.1"/>
    </source>
</evidence>
<name>A0A1I0VPN5_9FIRM</name>
<dbReference type="PANTHER" id="PTHR40083">
    <property type="entry name" value="UPF0122 PROTEIN CBO2450/CLC_2298"/>
    <property type="match status" value="1"/>
</dbReference>
<dbReference type="NCBIfam" id="NF045758">
    <property type="entry name" value="YlxM"/>
    <property type="match status" value="1"/>
</dbReference>
<evidence type="ECO:0000313" key="5">
    <source>
        <dbReference type="Proteomes" id="UP000198838"/>
    </source>
</evidence>
<evidence type="ECO:0000256" key="2">
    <source>
        <dbReference type="ARBA" id="ARBA00024764"/>
    </source>
</evidence>
<dbReference type="InterPro" id="IPR054831">
    <property type="entry name" value="UPF0122_fam_protein"/>
</dbReference>
<dbReference type="PANTHER" id="PTHR40083:SF1">
    <property type="entry name" value="UPF0122 PROTEIN YLXM"/>
    <property type="match status" value="1"/>
</dbReference>
<dbReference type="InterPro" id="IPR036388">
    <property type="entry name" value="WH-like_DNA-bd_sf"/>
</dbReference>
<evidence type="ECO:0000256" key="1">
    <source>
        <dbReference type="ARBA" id="ARBA00008720"/>
    </source>
</evidence>
<dbReference type="InterPro" id="IPR007394">
    <property type="entry name" value="UPF0122"/>
</dbReference>
<organism evidence="4 5">
    <name type="scientific">Acetitomaculum ruminis DSM 5522</name>
    <dbReference type="NCBI Taxonomy" id="1120918"/>
    <lineage>
        <taxon>Bacteria</taxon>
        <taxon>Bacillati</taxon>
        <taxon>Bacillota</taxon>
        <taxon>Clostridia</taxon>
        <taxon>Lachnospirales</taxon>
        <taxon>Lachnospiraceae</taxon>
        <taxon>Acetitomaculum</taxon>
    </lineage>
</organism>
<dbReference type="HAMAP" id="MF_00245">
    <property type="entry name" value="UPF0122"/>
    <property type="match status" value="1"/>
</dbReference>
<keyword evidence="5" id="KW-1185">Reference proteome</keyword>
<comment type="function">
    <text evidence="2 3">Might take part in the signal recognition particle (SRP) pathway. This is inferred from the conservation of its genetic proximity to ftsY/ffh. May be a regulatory protein.</text>
</comment>
<dbReference type="AlphaFoldDB" id="A0A1I0VPN5"/>
<dbReference type="InterPro" id="IPR013324">
    <property type="entry name" value="RNA_pol_sigma_r3/r4-like"/>
</dbReference>
<evidence type="ECO:0000256" key="3">
    <source>
        <dbReference type="HAMAP-Rule" id="MF_00245"/>
    </source>
</evidence>
<dbReference type="Pfam" id="PF04297">
    <property type="entry name" value="UPF0122"/>
    <property type="match status" value="1"/>
</dbReference>
<comment type="similarity">
    <text evidence="1 3">Belongs to the UPF0122 family.</text>
</comment>
<sequence length="118" mass="14167">MKEEIEERVRKSLLYDFYGELLTQHQKDIYEKFILDDLSLSEIAADENISRQGVYDLIKRCDKILNEYEEKLNLLEKFLHIRDKLENIKELTKDCRDSNDLSHLKEIDDIANEILEDF</sequence>
<dbReference type="OrthoDB" id="6392at2"/>
<dbReference type="EMBL" id="FOJY01000002">
    <property type="protein sequence ID" value="SFA78188.1"/>
    <property type="molecule type" value="Genomic_DNA"/>
</dbReference>
<dbReference type="SUPFAM" id="SSF88659">
    <property type="entry name" value="Sigma3 and sigma4 domains of RNA polymerase sigma factors"/>
    <property type="match status" value="1"/>
</dbReference>
<accession>A0A1I0VPN5</accession>
<dbReference type="Gene3D" id="1.10.10.10">
    <property type="entry name" value="Winged helix-like DNA-binding domain superfamily/Winged helix DNA-binding domain"/>
    <property type="match status" value="1"/>
</dbReference>
<gene>
    <name evidence="4" type="ORF">SAMN05216249_102119</name>
</gene>
<dbReference type="STRING" id="1120918.SAMN05216249_102119"/>
<reference evidence="4 5" key="1">
    <citation type="submission" date="2016-10" db="EMBL/GenBank/DDBJ databases">
        <authorList>
            <person name="de Groot N.N."/>
        </authorList>
    </citation>
    <scope>NUCLEOTIDE SEQUENCE [LARGE SCALE GENOMIC DNA]</scope>
    <source>
        <strain evidence="4 5">DSM 5522</strain>
    </source>
</reference>
<dbReference type="NCBIfam" id="NF001072">
    <property type="entry name" value="PRK00118.2-2"/>
    <property type="match status" value="1"/>
</dbReference>
<proteinExistence type="inferred from homology"/>
<protein>
    <recommendedName>
        <fullName evidence="3">UPF0122 protein SAMN05216249_102119</fullName>
    </recommendedName>
</protein>